<evidence type="ECO:0000313" key="2">
    <source>
        <dbReference type="Proteomes" id="UP001153678"/>
    </source>
</evidence>
<evidence type="ECO:0000313" key="1">
    <source>
        <dbReference type="EMBL" id="CAI2172966.1"/>
    </source>
</evidence>
<dbReference type="AlphaFoldDB" id="A0A9W4SLP1"/>
<dbReference type="EMBL" id="CAMKVN010001003">
    <property type="protein sequence ID" value="CAI2172966.1"/>
    <property type="molecule type" value="Genomic_DNA"/>
</dbReference>
<protein>
    <submittedName>
        <fullName evidence="1">11543_t:CDS:1</fullName>
    </submittedName>
</protein>
<name>A0A9W4SLP1_9GLOM</name>
<dbReference type="Proteomes" id="UP001153678">
    <property type="component" value="Unassembled WGS sequence"/>
</dbReference>
<reference evidence="1" key="1">
    <citation type="submission" date="2022-08" db="EMBL/GenBank/DDBJ databases">
        <authorList>
            <person name="Kallberg Y."/>
            <person name="Tangrot J."/>
            <person name="Rosling A."/>
        </authorList>
    </citation>
    <scope>NUCLEOTIDE SEQUENCE</scope>
    <source>
        <strain evidence="1">Wild A</strain>
    </source>
</reference>
<keyword evidence="2" id="KW-1185">Reference proteome</keyword>
<comment type="caution">
    <text evidence="1">The sequence shown here is derived from an EMBL/GenBank/DDBJ whole genome shotgun (WGS) entry which is preliminary data.</text>
</comment>
<sequence>MYSKSKIGEQNPQMPQEISEVGENLNAKLITETLPGKMLLAPATILSKKPTSKWKDRDVLPITKFLAGRNAIDGTGENLEGANAFANISQDLTTYILEHSKNRAMTNFVYVVIDLSSPNALPTNLNLYPPAGSPHPVLIPFAGTNHIFVFNGTGSTAAAQHFIGWLQGSQPGIRAFVFHTSCAATFY</sequence>
<gene>
    <name evidence="1" type="ORF">FWILDA_LOCUS5846</name>
</gene>
<dbReference type="OrthoDB" id="2341485at2759"/>
<organism evidence="1 2">
    <name type="scientific">Funneliformis geosporum</name>
    <dbReference type="NCBI Taxonomy" id="1117311"/>
    <lineage>
        <taxon>Eukaryota</taxon>
        <taxon>Fungi</taxon>
        <taxon>Fungi incertae sedis</taxon>
        <taxon>Mucoromycota</taxon>
        <taxon>Glomeromycotina</taxon>
        <taxon>Glomeromycetes</taxon>
        <taxon>Glomerales</taxon>
        <taxon>Glomeraceae</taxon>
        <taxon>Funneliformis</taxon>
    </lineage>
</organism>
<proteinExistence type="predicted"/>
<accession>A0A9W4SLP1</accession>